<evidence type="ECO:0000313" key="3">
    <source>
        <dbReference type="Proteomes" id="UP000266272"/>
    </source>
</evidence>
<name>A0A395P0S2_TRIAR</name>
<dbReference type="InterPro" id="IPR023346">
    <property type="entry name" value="Lysozyme-like_dom_sf"/>
</dbReference>
<dbReference type="Gene3D" id="1.10.530.10">
    <property type="match status" value="1"/>
</dbReference>
<evidence type="ECO:0000313" key="2">
    <source>
        <dbReference type="EMBL" id="RFU81909.1"/>
    </source>
</evidence>
<keyword evidence="3" id="KW-1185">Reference proteome</keyword>
<gene>
    <name evidence="2" type="ORF">TARUN_289</name>
</gene>
<accession>A0A395P0S2</accession>
<dbReference type="OrthoDB" id="1193027at2759"/>
<proteinExistence type="predicted"/>
<dbReference type="GO" id="GO:0016787">
    <property type="term" value="F:hydrolase activity"/>
    <property type="evidence" value="ECO:0007669"/>
    <property type="project" value="UniProtKB-KW"/>
</dbReference>
<reference evidence="2 3" key="1">
    <citation type="journal article" date="2018" name="PLoS Pathog.">
        <title>Evolution of structural diversity of trichothecenes, a family of toxins produced by plant pathogenic and entomopathogenic fungi.</title>
        <authorList>
            <person name="Proctor R.H."/>
            <person name="McCormick S.P."/>
            <person name="Kim H.S."/>
            <person name="Cardoza R.E."/>
            <person name="Stanley A.M."/>
            <person name="Lindo L."/>
            <person name="Kelly A."/>
            <person name="Brown D.W."/>
            <person name="Lee T."/>
            <person name="Vaughan M.M."/>
            <person name="Alexander N.J."/>
            <person name="Busman M."/>
            <person name="Gutierrez S."/>
        </authorList>
    </citation>
    <scope>NUCLEOTIDE SEQUENCE [LARGE SCALE GENOMIC DNA]</scope>
    <source>
        <strain evidence="2 3">IBT 40837</strain>
    </source>
</reference>
<dbReference type="AlphaFoldDB" id="A0A395P0S2"/>
<protein>
    <submittedName>
        <fullName evidence="2">Glycoside hydrolase</fullName>
    </submittedName>
</protein>
<dbReference type="EMBL" id="PXOA01000017">
    <property type="protein sequence ID" value="RFU81909.1"/>
    <property type="molecule type" value="Genomic_DNA"/>
</dbReference>
<feature type="chain" id="PRO_5017478079" evidence="1">
    <location>
        <begin position="18"/>
        <end position="319"/>
    </location>
</feature>
<comment type="caution">
    <text evidence="2">The sequence shown here is derived from an EMBL/GenBank/DDBJ whole genome shotgun (WGS) entry which is preliminary data.</text>
</comment>
<feature type="signal peptide" evidence="1">
    <location>
        <begin position="1"/>
        <end position="17"/>
    </location>
</feature>
<dbReference type="Proteomes" id="UP000266272">
    <property type="component" value="Unassembled WGS sequence"/>
</dbReference>
<keyword evidence="1" id="KW-0732">Signal</keyword>
<dbReference type="SUPFAM" id="SSF53955">
    <property type="entry name" value="Lysozyme-like"/>
    <property type="match status" value="1"/>
</dbReference>
<sequence>MVNKLIVASLLVGAAMAVPYPPFVADGPTAPVPDTVDFSPKKPGGGNFMPSKSVKVPASKTADAPAVGDSKIEARVTGEKVTNGVARFDNSNIQDGVGNGVDQYTMYWGDGSTGAGWPAQSRWVSFQNMFDNYKNQMFAACANLPTPQANDSGPEVGAIWDGIQMAAAATGVDHRLILAVIMQESHGCVRVHTTNGGVRNPGLMQDHNGAATCNENGRVQNPCPSATIYQMISEGTAGTTSGDGLANCINQSGRNDVSAFYRAARIYNSGSISNTGQLQNGIATHCYASDIANRLTGWVNAPSGCNCDNNPGSCGITTN</sequence>
<evidence type="ECO:0000256" key="1">
    <source>
        <dbReference type="SAM" id="SignalP"/>
    </source>
</evidence>
<keyword evidence="2" id="KW-0378">Hydrolase</keyword>
<organism evidence="2 3">
    <name type="scientific">Trichoderma arundinaceum</name>
    <dbReference type="NCBI Taxonomy" id="490622"/>
    <lineage>
        <taxon>Eukaryota</taxon>
        <taxon>Fungi</taxon>
        <taxon>Dikarya</taxon>
        <taxon>Ascomycota</taxon>
        <taxon>Pezizomycotina</taxon>
        <taxon>Sordariomycetes</taxon>
        <taxon>Hypocreomycetidae</taxon>
        <taxon>Hypocreales</taxon>
        <taxon>Hypocreaceae</taxon>
        <taxon>Trichoderma</taxon>
    </lineage>
</organism>